<dbReference type="Gene3D" id="3.40.50.300">
    <property type="entry name" value="P-loop containing nucleotide triphosphate hydrolases"/>
    <property type="match status" value="1"/>
</dbReference>
<proteinExistence type="inferred from homology"/>
<evidence type="ECO:0000256" key="4">
    <source>
        <dbReference type="ARBA" id="ARBA00022723"/>
    </source>
</evidence>
<name>A0ABU5L8S4_9RICK</name>
<gene>
    <name evidence="10" type="primary">engB</name>
    <name evidence="12" type="ORF">Cyrtocomes_00913</name>
</gene>
<dbReference type="SUPFAM" id="SSF52540">
    <property type="entry name" value="P-loop containing nucleoside triphosphate hydrolases"/>
    <property type="match status" value="1"/>
</dbReference>
<dbReference type="RefSeq" id="WP_322497986.1">
    <property type="nucleotide sequence ID" value="NZ_JARGYT010000058.1"/>
</dbReference>
<evidence type="ECO:0000256" key="7">
    <source>
        <dbReference type="ARBA" id="ARBA00023134"/>
    </source>
</evidence>
<dbReference type="PANTHER" id="PTHR11649">
    <property type="entry name" value="MSS1/TRME-RELATED GTP-BINDING PROTEIN"/>
    <property type="match status" value="1"/>
</dbReference>
<comment type="function">
    <text evidence="10">Necessary for normal cell division and for the maintenance of normal septation.</text>
</comment>
<evidence type="ECO:0000256" key="9">
    <source>
        <dbReference type="ARBA" id="ARBA00023306"/>
    </source>
</evidence>
<dbReference type="NCBIfam" id="TIGR03598">
    <property type="entry name" value="GTPase_YsxC"/>
    <property type="match status" value="1"/>
</dbReference>
<keyword evidence="7 10" id="KW-0342">GTP-binding</keyword>
<dbReference type="InterPro" id="IPR019987">
    <property type="entry name" value="GTP-bd_ribosome_bio_YsxC"/>
</dbReference>
<dbReference type="InterPro" id="IPR006073">
    <property type="entry name" value="GTP-bd"/>
</dbReference>
<keyword evidence="6" id="KW-0460">Magnesium</keyword>
<protein>
    <recommendedName>
        <fullName evidence="10">Probable GTP-binding protein EngB</fullName>
    </recommendedName>
</protein>
<sequence>MSSNIYFIKSAKSPKDFPNLDIPEFAFIGRSNVGKSSLISKITNNSSLVKTSKTPGQTSAINFFMYGKSVLVDLPGYGYSGSGIKSMHEYSDLILSYILNSKNMLVLFLLIDFRIEPKESDIKMIESLQEVGLNFFITFTKIEKVKENHILEENIFAHVSRDRAIYTSSRSGDGIKKIRNMITSRVL</sequence>
<organism evidence="12 13">
    <name type="scientific">Candidatus Cyrtobacter comes</name>
    <dbReference type="NCBI Taxonomy" id="675776"/>
    <lineage>
        <taxon>Bacteria</taxon>
        <taxon>Pseudomonadati</taxon>
        <taxon>Pseudomonadota</taxon>
        <taxon>Alphaproteobacteria</taxon>
        <taxon>Rickettsiales</taxon>
        <taxon>Candidatus Midichloriaceae</taxon>
        <taxon>Candidatus Cyrtobacter</taxon>
    </lineage>
</organism>
<keyword evidence="13" id="KW-1185">Reference proteome</keyword>
<dbReference type="Proteomes" id="UP001293791">
    <property type="component" value="Unassembled WGS sequence"/>
</dbReference>
<keyword evidence="3 10" id="KW-0132">Cell division</keyword>
<dbReference type="EMBL" id="JARGYT010000058">
    <property type="protein sequence ID" value="MDZ5762526.1"/>
    <property type="molecule type" value="Genomic_DNA"/>
</dbReference>
<evidence type="ECO:0000256" key="1">
    <source>
        <dbReference type="ARBA" id="ARBA00001946"/>
    </source>
</evidence>
<dbReference type="InterPro" id="IPR027417">
    <property type="entry name" value="P-loop_NTPase"/>
</dbReference>
<comment type="caution">
    <text evidence="12">The sequence shown here is derived from an EMBL/GenBank/DDBJ whole genome shotgun (WGS) entry which is preliminary data.</text>
</comment>
<feature type="domain" description="EngB-type G" evidence="11">
    <location>
        <begin position="21"/>
        <end position="187"/>
    </location>
</feature>
<evidence type="ECO:0000256" key="3">
    <source>
        <dbReference type="ARBA" id="ARBA00022618"/>
    </source>
</evidence>
<comment type="cofactor">
    <cofactor evidence="1">
        <name>Mg(2+)</name>
        <dbReference type="ChEBI" id="CHEBI:18420"/>
    </cofactor>
</comment>
<comment type="similarity">
    <text evidence="2 10">Belongs to the TRAFAC class TrmE-Era-EngA-EngB-Septin-like GTPase superfamily. EngB GTPase family.</text>
</comment>
<dbReference type="CDD" id="cd01876">
    <property type="entry name" value="YihA_EngB"/>
    <property type="match status" value="1"/>
</dbReference>
<dbReference type="PROSITE" id="PS51706">
    <property type="entry name" value="G_ENGB"/>
    <property type="match status" value="1"/>
</dbReference>
<evidence type="ECO:0000256" key="8">
    <source>
        <dbReference type="ARBA" id="ARBA00023210"/>
    </source>
</evidence>
<dbReference type="Pfam" id="PF01926">
    <property type="entry name" value="MMR_HSR1"/>
    <property type="match status" value="1"/>
</dbReference>
<evidence type="ECO:0000256" key="10">
    <source>
        <dbReference type="HAMAP-Rule" id="MF_00321"/>
    </source>
</evidence>
<evidence type="ECO:0000256" key="5">
    <source>
        <dbReference type="ARBA" id="ARBA00022741"/>
    </source>
</evidence>
<evidence type="ECO:0000259" key="11">
    <source>
        <dbReference type="PROSITE" id="PS51706"/>
    </source>
</evidence>
<dbReference type="InterPro" id="IPR030393">
    <property type="entry name" value="G_ENGB_dom"/>
</dbReference>
<evidence type="ECO:0000313" key="13">
    <source>
        <dbReference type="Proteomes" id="UP001293791"/>
    </source>
</evidence>
<reference evidence="12 13" key="1">
    <citation type="submission" date="2023-02" db="EMBL/GenBank/DDBJ databases">
        <title>Host association and intracellularity evolved multiple times independently in the Rickettsiales.</title>
        <authorList>
            <person name="Castelli M."/>
            <person name="Nardi T."/>
            <person name="Gammuto L."/>
            <person name="Bellinzona G."/>
            <person name="Sabaneyeva E."/>
            <person name="Potekhin A."/>
            <person name="Serra V."/>
            <person name="Petroni G."/>
            <person name="Sassera D."/>
        </authorList>
    </citation>
    <scope>NUCLEOTIDE SEQUENCE [LARGE SCALE GENOMIC DNA]</scope>
    <source>
        <strain evidence="12 13">BOD18</strain>
    </source>
</reference>
<keyword evidence="8 10" id="KW-0717">Septation</keyword>
<keyword evidence="5 10" id="KW-0547">Nucleotide-binding</keyword>
<dbReference type="HAMAP" id="MF_00321">
    <property type="entry name" value="GTPase_EngB"/>
    <property type="match status" value="1"/>
</dbReference>
<evidence type="ECO:0000256" key="2">
    <source>
        <dbReference type="ARBA" id="ARBA00009638"/>
    </source>
</evidence>
<keyword evidence="4" id="KW-0479">Metal-binding</keyword>
<evidence type="ECO:0000256" key="6">
    <source>
        <dbReference type="ARBA" id="ARBA00022842"/>
    </source>
</evidence>
<dbReference type="PANTHER" id="PTHR11649:SF13">
    <property type="entry name" value="ENGB-TYPE G DOMAIN-CONTAINING PROTEIN"/>
    <property type="match status" value="1"/>
</dbReference>
<accession>A0ABU5L8S4</accession>
<keyword evidence="9 10" id="KW-0131">Cell cycle</keyword>
<evidence type="ECO:0000313" key="12">
    <source>
        <dbReference type="EMBL" id="MDZ5762526.1"/>
    </source>
</evidence>